<dbReference type="OrthoDB" id="366390at2759"/>
<feature type="repeat" description="ANK" evidence="3">
    <location>
        <begin position="208"/>
        <end position="229"/>
    </location>
</feature>
<reference evidence="6" key="1">
    <citation type="journal article" date="2017" name="Genome Biol.">
        <title>Comparative genomics reveals high biological diversity and specific adaptations in the industrially and medically important fungal genus Aspergillus.</title>
        <authorList>
            <person name="de Vries R.P."/>
            <person name="Riley R."/>
            <person name="Wiebenga A."/>
            <person name="Aguilar-Osorio G."/>
            <person name="Amillis S."/>
            <person name="Uchima C.A."/>
            <person name="Anderluh G."/>
            <person name="Asadollahi M."/>
            <person name="Askin M."/>
            <person name="Barry K."/>
            <person name="Battaglia E."/>
            <person name="Bayram O."/>
            <person name="Benocci T."/>
            <person name="Braus-Stromeyer S.A."/>
            <person name="Caldana C."/>
            <person name="Canovas D."/>
            <person name="Cerqueira G.C."/>
            <person name="Chen F."/>
            <person name="Chen W."/>
            <person name="Choi C."/>
            <person name="Clum A."/>
            <person name="Dos Santos R.A."/>
            <person name="Damasio A.R."/>
            <person name="Diallinas G."/>
            <person name="Emri T."/>
            <person name="Fekete E."/>
            <person name="Flipphi M."/>
            <person name="Freyberg S."/>
            <person name="Gallo A."/>
            <person name="Gournas C."/>
            <person name="Habgood R."/>
            <person name="Hainaut M."/>
            <person name="Harispe M.L."/>
            <person name="Henrissat B."/>
            <person name="Hilden K.S."/>
            <person name="Hope R."/>
            <person name="Hossain A."/>
            <person name="Karabika E."/>
            <person name="Karaffa L."/>
            <person name="Karanyi Z."/>
            <person name="Krasevec N."/>
            <person name="Kuo A."/>
            <person name="Kusch H."/>
            <person name="LaButti K."/>
            <person name="Lagendijk E.L."/>
            <person name="Lapidus A."/>
            <person name="Levasseur A."/>
            <person name="Lindquist E."/>
            <person name="Lipzen A."/>
            <person name="Logrieco A.F."/>
            <person name="MacCabe A."/>
            <person name="Maekelae M.R."/>
            <person name="Malavazi I."/>
            <person name="Melin P."/>
            <person name="Meyer V."/>
            <person name="Mielnichuk N."/>
            <person name="Miskei M."/>
            <person name="Molnar A.P."/>
            <person name="Mule G."/>
            <person name="Ngan C.Y."/>
            <person name="Orejas M."/>
            <person name="Orosz E."/>
            <person name="Ouedraogo J.P."/>
            <person name="Overkamp K.M."/>
            <person name="Park H.-S."/>
            <person name="Perrone G."/>
            <person name="Piumi F."/>
            <person name="Punt P.J."/>
            <person name="Ram A.F."/>
            <person name="Ramon A."/>
            <person name="Rauscher S."/>
            <person name="Record E."/>
            <person name="Riano-Pachon D.M."/>
            <person name="Robert V."/>
            <person name="Roehrig J."/>
            <person name="Ruller R."/>
            <person name="Salamov A."/>
            <person name="Salih N.S."/>
            <person name="Samson R.A."/>
            <person name="Sandor E."/>
            <person name="Sanguinetti M."/>
            <person name="Schuetze T."/>
            <person name="Sepcic K."/>
            <person name="Shelest E."/>
            <person name="Sherlock G."/>
            <person name="Sophianopoulou V."/>
            <person name="Squina F.M."/>
            <person name="Sun H."/>
            <person name="Susca A."/>
            <person name="Todd R.B."/>
            <person name="Tsang A."/>
            <person name="Unkles S.E."/>
            <person name="van de Wiele N."/>
            <person name="van Rossen-Uffink D."/>
            <person name="Oliveira J.V."/>
            <person name="Vesth T.C."/>
            <person name="Visser J."/>
            <person name="Yu J.-H."/>
            <person name="Zhou M."/>
            <person name="Andersen M.R."/>
            <person name="Archer D.B."/>
            <person name="Baker S.E."/>
            <person name="Benoit I."/>
            <person name="Brakhage A.A."/>
            <person name="Braus G.H."/>
            <person name="Fischer R."/>
            <person name="Frisvad J.C."/>
            <person name="Goldman G.H."/>
            <person name="Houbraken J."/>
            <person name="Oakley B."/>
            <person name="Pocsi I."/>
            <person name="Scazzocchio C."/>
            <person name="Seiboth B."/>
            <person name="vanKuyk P.A."/>
            <person name="Wortman J."/>
            <person name="Dyer P.S."/>
            <person name="Grigoriev I.V."/>
        </authorList>
    </citation>
    <scope>NUCLEOTIDE SEQUENCE [LARGE SCALE GENOMIC DNA]</scope>
    <source>
        <strain evidence="6">ATCC 16872 / CBS 172.66 / WB 5094</strain>
    </source>
</reference>
<dbReference type="InterPro" id="IPR036770">
    <property type="entry name" value="Ankyrin_rpt-contain_sf"/>
</dbReference>
<dbReference type="Proteomes" id="UP000184546">
    <property type="component" value="Unassembled WGS sequence"/>
</dbReference>
<evidence type="ECO:0000256" key="2">
    <source>
        <dbReference type="ARBA" id="ARBA00023043"/>
    </source>
</evidence>
<keyword evidence="6" id="KW-1185">Reference proteome</keyword>
<organism evidence="5 6">
    <name type="scientific">Aspergillus aculeatus (strain ATCC 16872 / CBS 172.66 / WB 5094)</name>
    <dbReference type="NCBI Taxonomy" id="690307"/>
    <lineage>
        <taxon>Eukaryota</taxon>
        <taxon>Fungi</taxon>
        <taxon>Dikarya</taxon>
        <taxon>Ascomycota</taxon>
        <taxon>Pezizomycotina</taxon>
        <taxon>Eurotiomycetes</taxon>
        <taxon>Eurotiomycetidae</taxon>
        <taxon>Eurotiales</taxon>
        <taxon>Aspergillaceae</taxon>
        <taxon>Aspergillus</taxon>
        <taxon>Aspergillus subgen. Circumdati</taxon>
    </lineage>
</organism>
<feature type="compositionally biased region" description="Pro residues" evidence="4">
    <location>
        <begin position="68"/>
        <end position="79"/>
    </location>
</feature>
<feature type="region of interest" description="Disordered" evidence="4">
    <location>
        <begin position="143"/>
        <end position="178"/>
    </location>
</feature>
<dbReference type="VEuPathDB" id="FungiDB:ASPACDRAFT_1883919"/>
<evidence type="ECO:0000313" key="6">
    <source>
        <dbReference type="Proteomes" id="UP000184546"/>
    </source>
</evidence>
<dbReference type="InterPro" id="IPR050745">
    <property type="entry name" value="Multifunctional_regulatory"/>
</dbReference>
<dbReference type="STRING" id="690307.A0A1L9WET5"/>
<proteinExistence type="predicted"/>
<dbReference type="Pfam" id="PF12796">
    <property type="entry name" value="Ank_2"/>
    <property type="match status" value="1"/>
</dbReference>
<dbReference type="AlphaFoldDB" id="A0A1L9WET5"/>
<dbReference type="PROSITE" id="PS50297">
    <property type="entry name" value="ANK_REP_REGION"/>
    <property type="match status" value="4"/>
</dbReference>
<sequence>MKITPIPVGVVGENWANIHDPVERRRAQNRIAQRGYRRRLRKGEERNTAQASAATLPSPPQQQHDQVLPPPPLSLPPPLQSYSLHPPTPPTLPSDVSPYTSPADPLMFTGEPWDPPLSLDVLFPDPVAYSAYPSPLALPLPDLLHEPTPGLTPEPTSSGSPTLTSTTEGRSGPAHGHTALHRAALHGHESVLAVLLRAGGDPSLPDSAGWTPLHLAARQGHTRVVQLLLTSDVHHRGAVNRTTRRGETAFHLAVQARQHAVVRVLLEHPASYYSVNAQDCWGRTPLHLACESNQQELVEMLILAGAQLDIRDFEDQTPLHSACLGGSH</sequence>
<dbReference type="InterPro" id="IPR002110">
    <property type="entry name" value="Ankyrin_rpt"/>
</dbReference>
<feature type="region of interest" description="Disordered" evidence="4">
    <location>
        <begin position="29"/>
        <end position="103"/>
    </location>
</feature>
<evidence type="ECO:0000313" key="5">
    <source>
        <dbReference type="EMBL" id="OJJ94681.1"/>
    </source>
</evidence>
<accession>A0A1L9WET5</accession>
<dbReference type="RefSeq" id="XP_020051021.1">
    <property type="nucleotide sequence ID" value="XM_020198355.1"/>
</dbReference>
<dbReference type="Pfam" id="PF00023">
    <property type="entry name" value="Ank"/>
    <property type="match status" value="1"/>
</dbReference>
<gene>
    <name evidence="5" type="ORF">ASPACDRAFT_1883919</name>
</gene>
<evidence type="ECO:0000256" key="1">
    <source>
        <dbReference type="ARBA" id="ARBA00022737"/>
    </source>
</evidence>
<feature type="repeat" description="ANK" evidence="3">
    <location>
        <begin position="281"/>
        <end position="313"/>
    </location>
</feature>
<keyword evidence="2 3" id="KW-0040">ANK repeat</keyword>
<name>A0A1L9WET5_ASPA1</name>
<dbReference type="PANTHER" id="PTHR24189">
    <property type="entry name" value="MYOTROPHIN"/>
    <property type="match status" value="1"/>
</dbReference>
<feature type="repeat" description="ANK" evidence="3">
    <location>
        <begin position="245"/>
        <end position="277"/>
    </location>
</feature>
<feature type="compositionally biased region" description="Polar residues" evidence="4">
    <location>
        <begin position="48"/>
        <end position="65"/>
    </location>
</feature>
<dbReference type="EMBL" id="KV878995">
    <property type="protein sequence ID" value="OJJ94681.1"/>
    <property type="molecule type" value="Genomic_DNA"/>
</dbReference>
<feature type="repeat" description="ANK" evidence="3">
    <location>
        <begin position="175"/>
        <end position="207"/>
    </location>
</feature>
<dbReference type="CDD" id="cd14688">
    <property type="entry name" value="bZIP_YAP"/>
    <property type="match status" value="1"/>
</dbReference>
<evidence type="ECO:0000256" key="3">
    <source>
        <dbReference type="PROSITE-ProRule" id="PRU00023"/>
    </source>
</evidence>
<dbReference type="PRINTS" id="PR01415">
    <property type="entry name" value="ANKYRIN"/>
</dbReference>
<evidence type="ECO:0000256" key="4">
    <source>
        <dbReference type="SAM" id="MobiDB-lite"/>
    </source>
</evidence>
<dbReference type="OMA" id="QRGYRKR"/>
<dbReference type="PROSITE" id="PS50088">
    <property type="entry name" value="ANK_REPEAT"/>
    <property type="match status" value="4"/>
</dbReference>
<dbReference type="SMART" id="SM00248">
    <property type="entry name" value="ANK"/>
    <property type="match status" value="4"/>
</dbReference>
<dbReference type="GeneID" id="30972169"/>
<protein>
    <submittedName>
        <fullName evidence="5">Uncharacterized protein</fullName>
    </submittedName>
</protein>
<keyword evidence="1" id="KW-0677">Repeat</keyword>
<dbReference type="SUPFAM" id="SSF48403">
    <property type="entry name" value="Ankyrin repeat"/>
    <property type="match status" value="1"/>
</dbReference>
<dbReference type="PANTHER" id="PTHR24189:SF50">
    <property type="entry name" value="ANKYRIN REPEAT AND SOCS BOX PROTEIN 2"/>
    <property type="match status" value="1"/>
</dbReference>
<feature type="compositionally biased region" description="Low complexity" evidence="4">
    <location>
        <begin position="143"/>
        <end position="169"/>
    </location>
</feature>
<dbReference type="Gene3D" id="1.25.40.20">
    <property type="entry name" value="Ankyrin repeat-containing domain"/>
    <property type="match status" value="2"/>
</dbReference>